<dbReference type="STRING" id="676599.ARC20_16445"/>
<proteinExistence type="predicted"/>
<dbReference type="PRINTS" id="PR01490">
    <property type="entry name" value="RTXTOXIND"/>
</dbReference>
<dbReference type="RefSeq" id="WP_057649306.1">
    <property type="nucleotide sequence ID" value="NZ_LLXU01000133.1"/>
</dbReference>
<dbReference type="InterPro" id="IPR058982">
    <property type="entry name" value="Beta-barrel_AprE"/>
</dbReference>
<evidence type="ECO:0000313" key="4">
    <source>
        <dbReference type="Proteomes" id="UP000051802"/>
    </source>
</evidence>
<feature type="transmembrane region" description="Helical" evidence="1">
    <location>
        <begin position="32"/>
        <end position="53"/>
    </location>
</feature>
<evidence type="ECO:0000313" key="3">
    <source>
        <dbReference type="EMBL" id="KRG37515.1"/>
    </source>
</evidence>
<dbReference type="AlphaFoldDB" id="A0A0Q9ZX99"/>
<keyword evidence="1" id="KW-1133">Transmembrane helix</keyword>
<gene>
    <name evidence="3" type="ORF">ARC20_16445</name>
</gene>
<dbReference type="Proteomes" id="UP000051802">
    <property type="component" value="Unassembled WGS sequence"/>
</dbReference>
<evidence type="ECO:0000259" key="2">
    <source>
        <dbReference type="Pfam" id="PF26002"/>
    </source>
</evidence>
<dbReference type="Gene3D" id="1.10.287.470">
    <property type="entry name" value="Helix hairpin bin"/>
    <property type="match status" value="1"/>
</dbReference>
<dbReference type="Gene3D" id="2.40.30.170">
    <property type="match status" value="1"/>
</dbReference>
<reference evidence="3 4" key="1">
    <citation type="submission" date="2015-10" db="EMBL/GenBank/DDBJ databases">
        <title>Genome sequencing and analysis of members of genus Stenotrophomonas.</title>
        <authorList>
            <person name="Patil P.P."/>
            <person name="Midha S."/>
            <person name="Patil P.B."/>
        </authorList>
    </citation>
    <scope>NUCLEOTIDE SEQUENCE [LARGE SCALE GENOMIC DNA]</scope>
    <source>
        <strain evidence="3 4">JCM 16536</strain>
    </source>
</reference>
<name>A0A0Q9ZX99_9GAMM</name>
<dbReference type="PANTHER" id="PTHR30386">
    <property type="entry name" value="MEMBRANE FUSION SUBUNIT OF EMRAB-TOLC MULTIDRUG EFFLUX PUMP"/>
    <property type="match status" value="1"/>
</dbReference>
<dbReference type="Pfam" id="PF26002">
    <property type="entry name" value="Beta-barrel_AprE"/>
    <property type="match status" value="1"/>
</dbReference>
<accession>A0A0Q9ZX99</accession>
<dbReference type="InterPro" id="IPR050739">
    <property type="entry name" value="MFP"/>
</dbReference>
<comment type="caution">
    <text evidence="3">The sequence shown here is derived from an EMBL/GenBank/DDBJ whole genome shotgun (WGS) entry which is preliminary data.</text>
</comment>
<keyword evidence="1" id="KW-0472">Membrane</keyword>
<protein>
    <submittedName>
        <fullName evidence="3">Hemolysin D</fullName>
    </submittedName>
</protein>
<keyword evidence="1" id="KW-0812">Transmembrane</keyword>
<organism evidence="3 4">
    <name type="scientific">Stenotrophomonas panacihumi</name>
    <dbReference type="NCBI Taxonomy" id="676599"/>
    <lineage>
        <taxon>Bacteria</taxon>
        <taxon>Pseudomonadati</taxon>
        <taxon>Pseudomonadota</taxon>
        <taxon>Gammaproteobacteria</taxon>
        <taxon>Lysobacterales</taxon>
        <taxon>Lysobacteraceae</taxon>
        <taxon>Stenotrophomonas</taxon>
    </lineage>
</organism>
<sequence>MSNELFRREVLEARRESWLGSISLARPRSAGVLAMLAIAVALVVLLFILLATYTRRTRVVGQLVPVRGAVTVVAPAAGVVASLKVEEGGRVQAGQPLLRLDTPLTTASGADAIATLSSRLRERHEGQQAAQQAREHVLDTQARGLRAQLAAARGEQAQVAAEIQVRGEALALARQSLSRLQQLHVGRYVSAAQVEQQQASVLDYAGQLQAMQRAAAAGQRAIAQLEQALAELPGQRLAAQAEHRRALAQLAQEQVETDARGAQALNASLDGVVAAQLVKAGQAVQAGQALLMLVPADATLEAELWVPSRAIGFIAPGDAVMLRYQAYPYQKFGHQRGVVRRVGRTALGQRELQLSALGSNASEPHYRVVVALRRQRVTAYGHAEPLHPGMLLEADILGERRRLVEWIFEPLYTLTGRVDIAAGTP</sequence>
<feature type="domain" description="AprE-like beta-barrel" evidence="2">
    <location>
        <begin position="302"/>
        <end position="397"/>
    </location>
</feature>
<dbReference type="Gene3D" id="2.40.50.100">
    <property type="match status" value="1"/>
</dbReference>
<dbReference type="EMBL" id="LLXU01000133">
    <property type="protein sequence ID" value="KRG37515.1"/>
    <property type="molecule type" value="Genomic_DNA"/>
</dbReference>
<keyword evidence="4" id="KW-1185">Reference proteome</keyword>
<dbReference type="PANTHER" id="PTHR30386:SF28">
    <property type="entry name" value="EXPORTED PROTEIN"/>
    <property type="match status" value="1"/>
</dbReference>
<evidence type="ECO:0000256" key="1">
    <source>
        <dbReference type="SAM" id="Phobius"/>
    </source>
</evidence>
<dbReference type="OrthoDB" id="9775513at2"/>